<proteinExistence type="predicted"/>
<evidence type="ECO:0000256" key="4">
    <source>
        <dbReference type="SAM" id="Coils"/>
    </source>
</evidence>
<feature type="compositionally biased region" description="Polar residues" evidence="5">
    <location>
        <begin position="11"/>
        <end position="26"/>
    </location>
</feature>
<reference evidence="7 8" key="1">
    <citation type="submission" date="2006-10" db="EMBL/GenBank/DDBJ databases">
        <title>The Genome Sequence of Batrachochytrium dendrobatidis JEL423.</title>
        <authorList>
            <consortium name="The Broad Institute Genome Sequencing Platform"/>
            <person name="Birren B."/>
            <person name="Lander E."/>
            <person name="Galagan J."/>
            <person name="Cuomo C."/>
            <person name="Devon K."/>
            <person name="Jaffe D."/>
            <person name="Butler J."/>
            <person name="Alvarez P."/>
            <person name="Gnerre S."/>
            <person name="Grabherr M."/>
            <person name="Kleber M."/>
            <person name="Mauceli E."/>
            <person name="Brockman W."/>
            <person name="Young S."/>
            <person name="LaButti K."/>
            <person name="Sykes S."/>
            <person name="DeCaprio D."/>
            <person name="Crawford M."/>
            <person name="Koehrsen M."/>
            <person name="Engels R."/>
            <person name="Montgomery P."/>
            <person name="Pearson M."/>
            <person name="Howarth C."/>
            <person name="Larson L."/>
            <person name="White J."/>
            <person name="O'Leary S."/>
            <person name="Kodira C."/>
            <person name="Zeng Q."/>
            <person name="Yandava C."/>
            <person name="Alvarado L."/>
            <person name="Longcore J."/>
            <person name="James T."/>
        </authorList>
    </citation>
    <scope>NUCLEOTIDE SEQUENCE [LARGE SCALE GENOMIC DNA]</scope>
    <source>
        <strain evidence="7 8">JEL423</strain>
    </source>
</reference>
<dbReference type="PANTHER" id="PTHR15654">
    <property type="entry name" value="COILED-COIL DOMAIN-CONTAINING PROTEIN 113-RELATED"/>
    <property type="match status" value="1"/>
</dbReference>
<evidence type="ECO:0000256" key="5">
    <source>
        <dbReference type="SAM" id="MobiDB-lite"/>
    </source>
</evidence>
<organism evidence="7 8">
    <name type="scientific">Batrachochytrium dendrobatidis (strain JEL423)</name>
    <dbReference type="NCBI Taxonomy" id="403673"/>
    <lineage>
        <taxon>Eukaryota</taxon>
        <taxon>Fungi</taxon>
        <taxon>Fungi incertae sedis</taxon>
        <taxon>Chytridiomycota</taxon>
        <taxon>Chytridiomycota incertae sedis</taxon>
        <taxon>Chytridiomycetes</taxon>
        <taxon>Rhizophydiales</taxon>
        <taxon>Rhizophydiales incertae sedis</taxon>
        <taxon>Batrachochytrium</taxon>
    </lineage>
</organism>
<dbReference type="Proteomes" id="UP000077115">
    <property type="component" value="Unassembled WGS sequence"/>
</dbReference>
<dbReference type="EMBL" id="DS022311">
    <property type="protein sequence ID" value="OAJ44134.1"/>
    <property type="molecule type" value="Genomic_DNA"/>
</dbReference>
<reference evidence="7 8" key="2">
    <citation type="submission" date="2016-05" db="EMBL/GenBank/DDBJ databases">
        <title>Lineage-specific infection strategies underlie the spectrum of fungal disease in amphibians.</title>
        <authorList>
            <person name="Cuomo C.A."/>
            <person name="Farrer R.A."/>
            <person name="James T."/>
            <person name="Longcore J."/>
            <person name="Birren B."/>
        </authorList>
    </citation>
    <scope>NUCLEOTIDE SEQUENCE [LARGE SCALE GENOMIC DNA]</scope>
    <source>
        <strain evidence="7 8">JEL423</strain>
    </source>
</reference>
<feature type="coiled-coil region" evidence="4">
    <location>
        <begin position="657"/>
        <end position="691"/>
    </location>
</feature>
<comment type="subcellular location">
    <subcellularLocation>
        <location evidence="1">Cell projection</location>
        <location evidence="1">Cilium</location>
    </subcellularLocation>
</comment>
<evidence type="ECO:0000313" key="8">
    <source>
        <dbReference type="Proteomes" id="UP000077115"/>
    </source>
</evidence>
<dbReference type="PANTHER" id="PTHR15654:SF1">
    <property type="entry name" value="COILED-COIL DOMAIN-CONTAINING PROTEIN 96"/>
    <property type="match status" value="1"/>
</dbReference>
<dbReference type="InterPro" id="IPR025254">
    <property type="entry name" value="CCDC113/CCDC96_CC"/>
</dbReference>
<dbReference type="GO" id="GO:0005930">
    <property type="term" value="C:axoneme"/>
    <property type="evidence" value="ECO:0007669"/>
    <property type="project" value="TreeGrafter"/>
</dbReference>
<evidence type="ECO:0000256" key="1">
    <source>
        <dbReference type="ARBA" id="ARBA00004138"/>
    </source>
</evidence>
<evidence type="ECO:0000259" key="6">
    <source>
        <dbReference type="Pfam" id="PF13870"/>
    </source>
</evidence>
<feature type="domain" description="CCDC113/CCDC96 coiled-coil" evidence="6">
    <location>
        <begin position="500"/>
        <end position="678"/>
    </location>
</feature>
<dbReference type="Pfam" id="PF13870">
    <property type="entry name" value="CCDC113_CCDC96_CC"/>
    <property type="match status" value="1"/>
</dbReference>
<dbReference type="STRING" id="403673.A0A177WWW9"/>
<dbReference type="InterPro" id="IPR051885">
    <property type="entry name" value="CC_CF"/>
</dbReference>
<sequence>MEDEVKENEAAQVNTPEQIISKTPENSKVYPLEEQAISNADIQSVLEFSDTNAETISTPTLVASEEPPPMLPEDRPDGPLPQVDASQYIASSITQSRPCSHTSQIDINDELDHSLLPSTEIQESNEYNEDDASIIHASTMQANLAEENEKDNALLESILHSIQAHIQEETIEADEKNMGVLDVQDIQFANMFEPVETQDTKILNDFANIIYSDDRIHPLSKTTQLMTSPLPVDVDSTFPFVHADYEADQDELMFGLTTNMTRSASVDEMVNDTMLGVHNTVQIALLRPVSPTLTCTDHQTNEHAVDNQHEHLGSSWQSNDIKHDANSSMRIGTQDMMDNDNQDGQEYRNSTIDRQPSESLIEIEIDRDAIVLSIKKNLELRDKLSLRNSMLQYKLSEYFKKKRTDDTRDGEKSVSDQEQRYANCMSSLNELRTEYNSINIANQKFIGEYKGKLEERLDEVTTKADEFWKYKRSIALDAENSRTGKPLPTKIVDQLESTERKKENEVVAVRLDNIKLRNKLRRHEQLLRQKEELADGLHLIDFEQLKIENQTYNEKIEERNEFCTIQELLKLRKKITNVVQVLTHVKEKLQFVQGETVDLKLDLKALDKQVTLRRDSLPISKQNRDSLKNINTTLRQKNGLLGNDNLLRDYGEKVDESKNLKSKIDRLQEYYQELIAEIQLLRQKMQKAEFISRMSVTHMVKHT</sequence>
<dbReference type="GO" id="GO:0036064">
    <property type="term" value="C:ciliary basal body"/>
    <property type="evidence" value="ECO:0007669"/>
    <property type="project" value="TreeGrafter"/>
</dbReference>
<evidence type="ECO:0000256" key="2">
    <source>
        <dbReference type="ARBA" id="ARBA00023054"/>
    </source>
</evidence>
<keyword evidence="3" id="KW-0966">Cell projection</keyword>
<dbReference type="eggNOG" id="ENOG502QS75">
    <property type="taxonomic scope" value="Eukaryota"/>
</dbReference>
<name>A0A177WWW9_BATDL</name>
<keyword evidence="2 4" id="KW-0175">Coiled coil</keyword>
<feature type="region of interest" description="Disordered" evidence="5">
    <location>
        <begin position="1"/>
        <end position="27"/>
    </location>
</feature>
<gene>
    <name evidence="7" type="ORF">BDEG_27399</name>
</gene>
<dbReference type="AlphaFoldDB" id="A0A177WWW9"/>
<evidence type="ECO:0000256" key="3">
    <source>
        <dbReference type="ARBA" id="ARBA00023273"/>
    </source>
</evidence>
<dbReference type="GO" id="GO:0060271">
    <property type="term" value="P:cilium assembly"/>
    <property type="evidence" value="ECO:0007669"/>
    <property type="project" value="TreeGrafter"/>
</dbReference>
<dbReference type="OrthoDB" id="10254794at2759"/>
<protein>
    <recommendedName>
        <fullName evidence="6">CCDC113/CCDC96 coiled-coil domain-containing protein</fullName>
    </recommendedName>
</protein>
<dbReference type="VEuPathDB" id="FungiDB:BDEG_27399"/>
<feature type="region of interest" description="Disordered" evidence="5">
    <location>
        <begin position="58"/>
        <end position="83"/>
    </location>
</feature>
<accession>A0A177WWW9</accession>
<evidence type="ECO:0000313" key="7">
    <source>
        <dbReference type="EMBL" id="OAJ44134.1"/>
    </source>
</evidence>